<name>A0A3P7M3F3_DIBLA</name>
<reference evidence="1 2" key="1">
    <citation type="submission" date="2018-11" db="EMBL/GenBank/DDBJ databases">
        <authorList>
            <consortium name="Pathogen Informatics"/>
        </authorList>
    </citation>
    <scope>NUCLEOTIDE SEQUENCE [LARGE SCALE GENOMIC DNA]</scope>
</reference>
<evidence type="ECO:0000313" key="2">
    <source>
        <dbReference type="Proteomes" id="UP000281553"/>
    </source>
</evidence>
<accession>A0A3P7M3F3</accession>
<protein>
    <submittedName>
        <fullName evidence="1">Uncharacterized protein</fullName>
    </submittedName>
</protein>
<sequence>MPSGSNNLSTADSLKRITLASPRQHSTAMANNIFWSHAVGRQAAGGGKAGGTLSVAAGLGVAVSGGGDATCFFYFYDDDALSQGDWAFREYVCTTEHNAGVSAVAIRGELAVSGGKDGLLAFYQINAAVTKVSPVHREPLAHMDWITAIAMVERKLPEESETVTIVASGGNDHRVVIWSVSKDLTVKQLSVLTAHMSDVTHLTFKVLSCS</sequence>
<gene>
    <name evidence="1" type="ORF">DILT_LOCUS14334</name>
</gene>
<organism evidence="1 2">
    <name type="scientific">Dibothriocephalus latus</name>
    <name type="common">Fish tapeworm</name>
    <name type="synonym">Diphyllobothrium latum</name>
    <dbReference type="NCBI Taxonomy" id="60516"/>
    <lineage>
        <taxon>Eukaryota</taxon>
        <taxon>Metazoa</taxon>
        <taxon>Spiralia</taxon>
        <taxon>Lophotrochozoa</taxon>
        <taxon>Platyhelminthes</taxon>
        <taxon>Cestoda</taxon>
        <taxon>Eucestoda</taxon>
        <taxon>Diphyllobothriidea</taxon>
        <taxon>Diphyllobothriidae</taxon>
        <taxon>Dibothriocephalus</taxon>
    </lineage>
</organism>
<dbReference type="Gene3D" id="2.130.10.10">
    <property type="entry name" value="YVTN repeat-like/Quinoprotein amine dehydrogenase"/>
    <property type="match status" value="1"/>
</dbReference>
<dbReference type="InterPro" id="IPR036322">
    <property type="entry name" value="WD40_repeat_dom_sf"/>
</dbReference>
<proteinExistence type="predicted"/>
<dbReference type="EMBL" id="UYRU01073800">
    <property type="protein sequence ID" value="VDN23865.1"/>
    <property type="molecule type" value="Genomic_DNA"/>
</dbReference>
<dbReference type="AlphaFoldDB" id="A0A3P7M3F3"/>
<dbReference type="Proteomes" id="UP000281553">
    <property type="component" value="Unassembled WGS sequence"/>
</dbReference>
<dbReference type="OrthoDB" id="27911at2759"/>
<dbReference type="SUPFAM" id="SSF50978">
    <property type="entry name" value="WD40 repeat-like"/>
    <property type="match status" value="1"/>
</dbReference>
<evidence type="ECO:0000313" key="1">
    <source>
        <dbReference type="EMBL" id="VDN23865.1"/>
    </source>
</evidence>
<dbReference type="InterPro" id="IPR015943">
    <property type="entry name" value="WD40/YVTN_repeat-like_dom_sf"/>
</dbReference>
<keyword evidence="2" id="KW-1185">Reference proteome</keyword>